<gene>
    <name evidence="1" type="ORF">AH67_05375</name>
</gene>
<reference evidence="1 2" key="1">
    <citation type="journal article" date="2015" name="Genome Announc.">
        <title>Bifidobacterium pseudolongum Strain PV8-2, Isolated from a Stool Sample of an Anemic Kenyan Infant.</title>
        <authorList>
            <person name="Vazquez-Gutierrez P."/>
            <person name="Lacroix C."/>
            <person name="Chassard C."/>
            <person name="Klumpp J."/>
            <person name="Stevens M.J."/>
            <person name="Jans C."/>
        </authorList>
    </citation>
    <scope>NUCLEOTIDE SEQUENCE [LARGE SCALE GENOMIC DNA]</scope>
    <source>
        <strain evidence="1 2">PV8-2</strain>
    </source>
</reference>
<dbReference type="KEGG" id="bpsp:AH67_05375"/>
<dbReference type="STRING" id="1447715.AH67_05375"/>
<sequence>MTIEELLNHTRLTNLRMQYEREGMLPFIGSIVPEAEDMELDQAQWKVAAGITDEELNFISGIRLRSDNAFYEVHYSIDYALEGCPAAEVGDELICEFFSRVAFFAVYPYFRASISQQAARIEEPAPLLPIVKAGDVSFNSMNIVRADTGHDSEQSEE</sequence>
<dbReference type="OrthoDB" id="5121925at2"/>
<keyword evidence="2" id="KW-1185">Reference proteome</keyword>
<evidence type="ECO:0008006" key="3">
    <source>
        <dbReference type="Google" id="ProtNLM"/>
    </source>
</evidence>
<dbReference type="HOGENOM" id="CLU_1674512_0_0_11"/>
<name>A0A0A7IE43_9BIFI</name>
<protein>
    <recommendedName>
        <fullName evidence="3">Preprotein translocase subunit SecB</fullName>
    </recommendedName>
</protein>
<evidence type="ECO:0000313" key="2">
    <source>
        <dbReference type="Proteomes" id="UP000030636"/>
    </source>
</evidence>
<proteinExistence type="predicted"/>
<accession>A0A0A7IE43</accession>
<evidence type="ECO:0000313" key="1">
    <source>
        <dbReference type="EMBL" id="AIZ17074.1"/>
    </source>
</evidence>
<dbReference type="RefSeq" id="WP_039172022.1">
    <property type="nucleotide sequence ID" value="NZ_CP007457.1"/>
</dbReference>
<dbReference type="AlphaFoldDB" id="A0A0A7IE43"/>
<organism evidence="1 2">
    <name type="scientific">Bifidobacterium pseudolongum PV8-2</name>
    <dbReference type="NCBI Taxonomy" id="1447715"/>
    <lineage>
        <taxon>Bacteria</taxon>
        <taxon>Bacillati</taxon>
        <taxon>Actinomycetota</taxon>
        <taxon>Actinomycetes</taxon>
        <taxon>Bifidobacteriales</taxon>
        <taxon>Bifidobacteriaceae</taxon>
        <taxon>Bifidobacterium</taxon>
    </lineage>
</organism>
<dbReference type="Proteomes" id="UP000030636">
    <property type="component" value="Chromosome"/>
</dbReference>
<dbReference type="EMBL" id="CP007457">
    <property type="protein sequence ID" value="AIZ17074.1"/>
    <property type="molecule type" value="Genomic_DNA"/>
</dbReference>